<dbReference type="PATRIC" id="fig|1035195.3.peg.2001"/>
<sequence length="966" mass="102104">MTTKRRFITLCACVTTAFVGFAGPATMSMVTPGGMVPHAAALPFPMTPDSPEIKTQWINPAARSQDDDAPVRVLLESLEPSTIHVGDTTRARLRISNKGSEVVRNLSIQAQRASKQNSLADARSILASDSSAFQVAGLKFKLPDQLEPNQEIIIDVELPTAPDQDRSLSISNPGIYPLTLNVNGDQGQGDAYVGSTHFLLSVLNPDTQSVSDETQESPGMTMLWPLSAKIDIIAGETGAAPGSAHLILKNENLAAELAQGGRLYQLLDAYVQATTEGGAASTSSGAPHATSNSAAAKLREGSCLALDPQLVDTVSRMSQGYSVADQRPSPVAPKLRLRDSWGSEADDVPSTPGSSPVVAGEWLAKLRGVAKDSCVVALPWANVDINALGRTGNEWLLREALSQGASTIEQIVGVAPLRNVVVPASGYVTEQTVAGLGVADSPLEDTTGDTNGNTGDSPQQLGTSGNSTSGSSNATPARKPEDAWEYAQSHNPGVTEPAKPHGGETALNDNSLPNPDSGFHSSQPNSPIRVLVSDNTVWDVPRAGQFAALGPNIMGVGYQSSLAATLAALGTDPETVGYSSPATRFDFRIDSGTARSLNAQAALRMSVDEKAHGTDSGESADNTPILVTPSALLGSVDDARALLNTASDLLSHNLARPVPLTQAITPSAEQEADLQRQSDQAGSSETSSRFGAPYDDPTVATDTEILRVTQQGNYIDDLTHLMVNDPAIALTRYQFTAPLQRDLLRALTLSGRRSLATYDPTVAETDSILNLNREMLVNLRRSVTLLPPGNVYTRTSASSPLLIVARNGLPLPVDAHIMYQGPEGAVIHTPDQQRIPAQGSITTQMTADLPNDRERTDLTLWLATPSGNAISDSVDIGVQTRAGFFGVYGVVALIVGLIFALLFRMRRMVKKPSTTSPASEPTKRSIKAAQTDSSVSSDTTDDTRNERRLNNGHADQNSGSPRPPGR</sequence>
<keyword evidence="2" id="KW-0472">Membrane</keyword>
<dbReference type="AlphaFoldDB" id="L1MBC5"/>
<accession>L1MBC5</accession>
<evidence type="ECO:0000256" key="1">
    <source>
        <dbReference type="SAM" id="MobiDB-lite"/>
    </source>
</evidence>
<dbReference type="Proteomes" id="UP000010445">
    <property type="component" value="Unassembled WGS sequence"/>
</dbReference>
<evidence type="ECO:0000313" key="5">
    <source>
        <dbReference type="Proteomes" id="UP000010445"/>
    </source>
</evidence>
<feature type="compositionally biased region" description="Low complexity" evidence="1">
    <location>
        <begin position="448"/>
        <end position="473"/>
    </location>
</feature>
<dbReference type="HOGENOM" id="CLU_017917_0_0_11"/>
<proteinExistence type="predicted"/>
<evidence type="ECO:0008006" key="6">
    <source>
        <dbReference type="Google" id="ProtNLM"/>
    </source>
</evidence>
<keyword evidence="2" id="KW-1133">Transmembrane helix</keyword>
<feature type="signal peptide" evidence="3">
    <location>
        <begin position="1"/>
        <end position="22"/>
    </location>
</feature>
<name>L1MBC5_9CORY</name>
<dbReference type="RefSeq" id="WP_006061658.1">
    <property type="nucleotide sequence ID" value="NZ_KB290820.1"/>
</dbReference>
<dbReference type="STRING" id="1035195.HMPREF9997_02237"/>
<feature type="region of interest" description="Disordered" evidence="1">
    <location>
        <begin position="911"/>
        <end position="966"/>
    </location>
</feature>
<protein>
    <recommendedName>
        <fullName evidence="6">Tat pathway signal sequence domain protein</fullName>
    </recommendedName>
</protein>
<feature type="region of interest" description="Disordered" evidence="1">
    <location>
        <begin position="668"/>
        <end position="697"/>
    </location>
</feature>
<feature type="compositionally biased region" description="Polar residues" evidence="1">
    <location>
        <begin position="675"/>
        <end position="689"/>
    </location>
</feature>
<reference evidence="4 5" key="1">
    <citation type="submission" date="2012-05" db="EMBL/GenBank/DDBJ databases">
        <authorList>
            <person name="Weinstock G."/>
            <person name="Sodergren E."/>
            <person name="Lobos E.A."/>
            <person name="Fulton L."/>
            <person name="Fulton R."/>
            <person name="Courtney L."/>
            <person name="Fronick C."/>
            <person name="O'Laughlin M."/>
            <person name="Godfrey J."/>
            <person name="Wilson R.M."/>
            <person name="Miner T."/>
            <person name="Farmer C."/>
            <person name="Delehaunty K."/>
            <person name="Cordes M."/>
            <person name="Minx P."/>
            <person name="Tomlinson C."/>
            <person name="Chen J."/>
            <person name="Wollam A."/>
            <person name="Pepin K.H."/>
            <person name="Bhonagiri V."/>
            <person name="Zhang X."/>
            <person name="Suruliraj S."/>
            <person name="Warren W."/>
            <person name="Mitreva M."/>
            <person name="Mardis E.R."/>
            <person name="Wilson R.K."/>
        </authorList>
    </citation>
    <scope>NUCLEOTIDE SEQUENCE [LARGE SCALE GENOMIC DNA]</scope>
    <source>
        <strain evidence="4 5">F0235</strain>
    </source>
</reference>
<gene>
    <name evidence="4" type="ORF">HMPREF9997_02237</name>
</gene>
<keyword evidence="3" id="KW-0732">Signal</keyword>
<dbReference type="OrthoDB" id="3797035at2"/>
<evidence type="ECO:0000313" key="4">
    <source>
        <dbReference type="EMBL" id="EKX88563.1"/>
    </source>
</evidence>
<feature type="region of interest" description="Disordered" evidence="1">
    <location>
        <begin position="438"/>
        <end position="527"/>
    </location>
</feature>
<evidence type="ECO:0000256" key="3">
    <source>
        <dbReference type="SAM" id="SignalP"/>
    </source>
</evidence>
<feature type="chain" id="PRO_5039338142" description="Tat pathway signal sequence domain protein" evidence="3">
    <location>
        <begin position="23"/>
        <end position="966"/>
    </location>
</feature>
<evidence type="ECO:0000256" key="2">
    <source>
        <dbReference type="SAM" id="Phobius"/>
    </source>
</evidence>
<feature type="transmembrane region" description="Helical" evidence="2">
    <location>
        <begin position="882"/>
        <end position="903"/>
    </location>
</feature>
<keyword evidence="5" id="KW-1185">Reference proteome</keyword>
<keyword evidence="2" id="KW-0812">Transmembrane</keyword>
<organism evidence="4 5">
    <name type="scientific">Corynebacterium durum F0235</name>
    <dbReference type="NCBI Taxonomy" id="1035195"/>
    <lineage>
        <taxon>Bacteria</taxon>
        <taxon>Bacillati</taxon>
        <taxon>Actinomycetota</taxon>
        <taxon>Actinomycetes</taxon>
        <taxon>Mycobacteriales</taxon>
        <taxon>Corynebacteriaceae</taxon>
        <taxon>Corynebacterium</taxon>
    </lineage>
</organism>
<dbReference type="eggNOG" id="COG3170">
    <property type="taxonomic scope" value="Bacteria"/>
</dbReference>
<feature type="compositionally biased region" description="Polar residues" evidence="1">
    <location>
        <begin position="507"/>
        <end position="526"/>
    </location>
</feature>
<comment type="caution">
    <text evidence="4">The sequence shown here is derived from an EMBL/GenBank/DDBJ whole genome shotgun (WGS) entry which is preliminary data.</text>
</comment>
<dbReference type="EMBL" id="AMEM01000037">
    <property type="protein sequence ID" value="EKX88563.1"/>
    <property type="molecule type" value="Genomic_DNA"/>
</dbReference>